<evidence type="ECO:0000259" key="18">
    <source>
        <dbReference type="PROSITE" id="PS51198"/>
    </source>
</evidence>
<dbReference type="SUPFAM" id="SSF52540">
    <property type="entry name" value="P-loop containing nucleoside triphosphate hydrolases"/>
    <property type="match status" value="1"/>
</dbReference>
<dbReference type="CDD" id="cd22352">
    <property type="entry name" value="RecB_C-like"/>
    <property type="match status" value="1"/>
</dbReference>
<dbReference type="HAMAP" id="MF_01485">
    <property type="entry name" value="RecB"/>
    <property type="match status" value="1"/>
</dbReference>
<dbReference type="InterPro" id="IPR014016">
    <property type="entry name" value="UvrD-like_ATP-bd"/>
</dbReference>
<keyword evidence="12 15" id="KW-0413">Isomerase</keyword>
<dbReference type="InterPro" id="IPR014017">
    <property type="entry name" value="DNA_helicase_UvrD-like_C"/>
</dbReference>
<evidence type="ECO:0000256" key="2">
    <source>
        <dbReference type="ARBA" id="ARBA00022723"/>
    </source>
</evidence>
<evidence type="ECO:0000256" key="3">
    <source>
        <dbReference type="ARBA" id="ARBA00022741"/>
    </source>
</evidence>
<keyword evidence="4 15" id="KW-0227">DNA damage</keyword>
<keyword evidence="2 15" id="KW-0479">Metal-binding</keyword>
<dbReference type="InterPro" id="IPR000212">
    <property type="entry name" value="DNA_helicase_UvrD/REP"/>
</dbReference>
<proteinExistence type="inferred from homology"/>
<gene>
    <name evidence="15 20" type="primary">recB</name>
    <name evidence="20" type="ORF">HGP28_09415</name>
</gene>
<evidence type="ECO:0000256" key="14">
    <source>
        <dbReference type="ARBA" id="ARBA00048988"/>
    </source>
</evidence>
<dbReference type="InterPro" id="IPR027417">
    <property type="entry name" value="P-loop_NTPase"/>
</dbReference>
<dbReference type="EC" id="3.1.11.5" evidence="15"/>
<feature type="binding site" evidence="15">
    <location>
        <position position="1039"/>
    </location>
    <ligand>
        <name>Mg(2+)</name>
        <dbReference type="ChEBI" id="CHEBI:18420"/>
    </ligand>
</feature>
<dbReference type="AlphaFoldDB" id="A0A7X8YH55"/>
<dbReference type="Pfam" id="PF00580">
    <property type="entry name" value="UvrD-helicase"/>
    <property type="match status" value="1"/>
</dbReference>
<comment type="catalytic activity">
    <reaction evidence="14 15">
        <text>ATP + H2O = ADP + phosphate + H(+)</text>
        <dbReference type="Rhea" id="RHEA:13065"/>
        <dbReference type="ChEBI" id="CHEBI:15377"/>
        <dbReference type="ChEBI" id="CHEBI:15378"/>
        <dbReference type="ChEBI" id="CHEBI:30616"/>
        <dbReference type="ChEBI" id="CHEBI:43474"/>
        <dbReference type="ChEBI" id="CHEBI:456216"/>
        <dbReference type="EC" id="5.6.2.4"/>
    </reaction>
</comment>
<keyword evidence="11 15" id="KW-0234">DNA repair</keyword>
<dbReference type="Gene3D" id="3.40.50.300">
    <property type="entry name" value="P-loop containing nucleotide triphosphate hydrolases"/>
    <property type="match status" value="2"/>
</dbReference>
<dbReference type="InterPro" id="IPR038726">
    <property type="entry name" value="PDDEXK_AddAB-type"/>
</dbReference>
<evidence type="ECO:0000256" key="16">
    <source>
        <dbReference type="PROSITE-ProRule" id="PRU00560"/>
    </source>
</evidence>
<evidence type="ECO:0000313" key="20">
    <source>
        <dbReference type="EMBL" id="NLS13106.1"/>
    </source>
</evidence>
<dbReference type="GO" id="GO:0000724">
    <property type="term" value="P:double-strand break repair via homologous recombination"/>
    <property type="evidence" value="ECO:0007669"/>
    <property type="project" value="UniProtKB-UniRule"/>
</dbReference>
<keyword evidence="9 15" id="KW-0460">Magnesium</keyword>
<comment type="function">
    <text evidence="15">A helicase/nuclease that prepares dsDNA breaks (DSB) for recombinational DNA repair. Binds to DSBs and unwinds DNA via a highly rapid and processive ATP-dependent bidirectional helicase activity. Unwinds dsDNA until it encounters a Chi (crossover hotspot instigator) sequence from the 3' direction. Cuts ssDNA a few nucleotides 3' to the Chi site. The properties and activities of the enzyme are changed at Chi. The Chi-altered holoenzyme produces a long 3'-ssDNA overhang and facilitates RecA-binding to the ssDNA for homologous DNA recombination and repair. Holoenzyme degrades any linearized DNA that is unable to undergo homologous recombination. In the holoenzyme this subunit contributes ATPase, 3'-5' helicase, exonuclease activity and loads RecA onto ssDNA.</text>
</comment>
<dbReference type="InterPro" id="IPR011604">
    <property type="entry name" value="PDDEXK-like_dom_sf"/>
</dbReference>
<dbReference type="InterPro" id="IPR004586">
    <property type="entry name" value="RecB"/>
</dbReference>
<evidence type="ECO:0000256" key="1">
    <source>
        <dbReference type="ARBA" id="ARBA00022722"/>
    </source>
</evidence>
<organism evidence="20 21">
    <name type="scientific">Vibrio agarilyticus</name>
    <dbReference type="NCBI Taxonomy" id="2726741"/>
    <lineage>
        <taxon>Bacteria</taxon>
        <taxon>Pseudomonadati</taxon>
        <taxon>Pseudomonadota</taxon>
        <taxon>Gammaproteobacteria</taxon>
        <taxon>Vibrionales</taxon>
        <taxon>Vibrionaceae</taxon>
        <taxon>Vibrio</taxon>
    </lineage>
</organism>
<dbReference type="Pfam" id="PF13361">
    <property type="entry name" value="UvrD_C"/>
    <property type="match status" value="1"/>
</dbReference>
<dbReference type="GO" id="GO:0043138">
    <property type="term" value="F:3'-5' DNA helicase activity"/>
    <property type="evidence" value="ECO:0007669"/>
    <property type="project" value="UniProtKB-UniRule"/>
</dbReference>
<evidence type="ECO:0000259" key="19">
    <source>
        <dbReference type="PROSITE" id="PS51217"/>
    </source>
</evidence>
<accession>A0A7X8YH55</accession>
<dbReference type="EMBL" id="JABAIK010000008">
    <property type="protein sequence ID" value="NLS13106.1"/>
    <property type="molecule type" value="Genomic_DNA"/>
</dbReference>
<keyword evidence="10 15" id="KW-0238">DNA-binding</keyword>
<dbReference type="PROSITE" id="PS51198">
    <property type="entry name" value="UVRD_HELICASE_ATP_BIND"/>
    <property type="match status" value="1"/>
</dbReference>
<comment type="catalytic activity">
    <reaction evidence="15">
        <text>Exonucleolytic cleavage (in the presence of ATP) in either 5'- to 3'- or 3'- to 5'-direction to yield 5'-phosphooligonucleotides.</text>
        <dbReference type="EC" id="3.1.11.5"/>
    </reaction>
</comment>
<evidence type="ECO:0000256" key="17">
    <source>
        <dbReference type="SAM" id="MobiDB-lite"/>
    </source>
</evidence>
<dbReference type="NCBIfam" id="TIGR00609">
    <property type="entry name" value="recB"/>
    <property type="match status" value="1"/>
</dbReference>
<evidence type="ECO:0000256" key="12">
    <source>
        <dbReference type="ARBA" id="ARBA00023235"/>
    </source>
</evidence>
<dbReference type="PANTHER" id="PTHR11070:SF23">
    <property type="entry name" value="RECBCD ENZYME SUBUNIT RECB"/>
    <property type="match status" value="1"/>
</dbReference>
<name>A0A7X8YH55_9VIBR</name>
<evidence type="ECO:0000256" key="7">
    <source>
        <dbReference type="ARBA" id="ARBA00022839"/>
    </source>
</evidence>
<keyword evidence="21" id="KW-1185">Reference proteome</keyword>
<feature type="binding site" evidence="15">
    <location>
        <position position="1153"/>
    </location>
    <ligand>
        <name>Mg(2+)</name>
        <dbReference type="ChEBI" id="CHEBI:18420"/>
    </ligand>
</feature>
<reference evidence="20 21" key="1">
    <citation type="submission" date="2020-04" db="EMBL/GenBank/DDBJ databases">
        <title>Vibrio sp. SM6, a novel species isolated from seawater.</title>
        <authorList>
            <person name="Wang X."/>
        </authorList>
    </citation>
    <scope>NUCLEOTIDE SEQUENCE [LARGE SCALE GENOMIC DNA]</scope>
    <source>
        <strain evidence="20 21">SM6</strain>
    </source>
</reference>
<evidence type="ECO:0000256" key="9">
    <source>
        <dbReference type="ARBA" id="ARBA00022842"/>
    </source>
</evidence>
<protein>
    <recommendedName>
        <fullName evidence="15">RecBCD enzyme subunit RecB</fullName>
        <ecNumber evidence="15">3.1.11.5</ecNumber>
        <ecNumber evidence="15">5.6.2.4</ecNumber>
    </recommendedName>
    <alternativeName>
        <fullName evidence="15">DNA 3'-5' helicase subunit RecB</fullName>
    </alternativeName>
    <alternativeName>
        <fullName evidence="15">Exonuclease V subunit RecB</fullName>
        <shortName evidence="15">ExoV subunit RecB</shortName>
    </alternativeName>
    <alternativeName>
        <fullName evidence="15">Helicase/nuclease RecBCD subunit RecB</fullName>
    </alternativeName>
</protein>
<comment type="domain">
    <text evidence="15">The N-terminal DNA-binding domain is a ssDNA-dependent ATPase and has ATP-dependent 3'-5' helicase function. This domain interacts with RecC.</text>
</comment>
<dbReference type="InterPro" id="IPR011335">
    <property type="entry name" value="Restrct_endonuc-II-like"/>
</dbReference>
<dbReference type="Gene3D" id="1.10.3170.10">
    <property type="entry name" value="Recbcd, chain B, domain 2"/>
    <property type="match status" value="1"/>
</dbReference>
<dbReference type="Proteomes" id="UP000535589">
    <property type="component" value="Unassembled WGS sequence"/>
</dbReference>
<comment type="domain">
    <text evidence="15">The C-terminal domain has nuclease activity and interacts with RecD. It interacts with RecA, facilitating its loading onto ssDNA.</text>
</comment>
<feature type="domain" description="UvrD-like helicase C-terminal" evidence="19">
    <location>
        <begin position="478"/>
        <end position="750"/>
    </location>
</feature>
<evidence type="ECO:0000256" key="11">
    <source>
        <dbReference type="ARBA" id="ARBA00023204"/>
    </source>
</evidence>
<evidence type="ECO:0000256" key="4">
    <source>
        <dbReference type="ARBA" id="ARBA00022763"/>
    </source>
</evidence>
<evidence type="ECO:0000256" key="8">
    <source>
        <dbReference type="ARBA" id="ARBA00022840"/>
    </source>
</evidence>
<dbReference type="PROSITE" id="PS51217">
    <property type="entry name" value="UVRD_HELICASE_CTER"/>
    <property type="match status" value="1"/>
</dbReference>
<evidence type="ECO:0000313" key="21">
    <source>
        <dbReference type="Proteomes" id="UP000535589"/>
    </source>
</evidence>
<keyword evidence="1 15" id="KW-0540">Nuclease</keyword>
<dbReference type="EC" id="5.6.2.4" evidence="15"/>
<feature type="active site" description="For nuclease activity" evidence="15">
    <location>
        <position position="1166"/>
    </location>
</feature>
<comment type="cofactor">
    <cofactor evidence="15">
        <name>Mg(2+)</name>
        <dbReference type="ChEBI" id="CHEBI:18420"/>
    </cofactor>
    <text evidence="15">Binds 1 Mg(2+) ion per subunit.</text>
</comment>
<dbReference type="GO" id="GO:0008854">
    <property type="term" value="F:exodeoxyribonuclease V activity"/>
    <property type="evidence" value="ECO:0007669"/>
    <property type="project" value="UniProtKB-EC"/>
</dbReference>
<sequence>MTQPTALDTMTFPLHGARLIEASAGTGKTFTIAGLYLRLLLGHGTDASRHAAPLTVEQILVVTFTEAATAELRERIRARIHDARLAFARGVSDDPVLKPLLSEISDHADAAQLLLQAERQMDEAAVYTIHGFCQRMLTQNAFESGARFNNEFITDEGRLKAQVVADYWRRQFYPLPLALAAEVRALWSSPSALLAKIGPYLSGSPLTMTTAPMQGELSQLHQDNLAKIDQLKTLWRSGESDYLSLIEQSNINKRSYSKKSLPNWLEAVNRWAESETRDYHFPDALTRFSQSALNEKTPSGEAPEHAAFVAIEHFLAQPISLEAPLLAHAISHCRDALAKAKAQKHWLSFDDLLSQLSAAIDLESDGTLTNRIRTLYPVAMIDEFQDTDPLQYSIFSRIYLPDPQSALLMIGDPKQAIYGFRGADIFTYIKARNQVSAHYTLGTNWRSSDAMVGAVNQIFATATNPFIYDNDIPFYPVNSSPKAASRYWRSHDVAQPALTYWLDESLDAPQSKSDYLTQMAEACASQIHSILSAAQQGNAHFIDGETQREISAGDIAVLVRTGSEGQRIQRALFEQGIASVYLSNRDSVFSSAVAQDVQRLLQAVLTPENERALRACLASELFALDAASLDALNNDELAWESALAEIKEYRKLWQQRGVLPMLRAVMSKRHIAERLLASEGGERALTDLMHIGELLQQASNELDSDHALLRWLAQAVSDAEQGVGGSDEQIQRLESERNLVQIVTIHKSKGLEYDLVMLPFVMSYRQAQEAKYYDATQDCTLLDITAPTEALALADKERLAEDLRLLYVALTRAVYGCFIGTAPLRLGRAKTEPTGAHLSAMGYLLQNGQEGGVATFCQAIATQCSINAAGAHADVIQSMPPTNQLAPFQAKTAPHTPLVAAELSARIDRSWRITSYSGLVKSSHSQGDSLTPTPLALDGILALEGIASASFDIDAFNATSLSPANRAIEQEAELRPFETNPVAFNDNNSDNETRAMFDIAPASSGAEELSGAKEASGITEPSPTIFDFPRGATPGTFLHTLFEQIEFSQSASDESNRAIIDEQLALAQFDPQWQGVLAAQIDTVLATPLDGKSLQLNQLTPAQRLVEMEFLLPVEVLQAGEFNRLAQRFDPLSARAGDLGFQTVHGMLKGFIDLVFEHQGRYYVLDWKSNHLGDSVAAYHRDALEQAMADHRYDLQYQLYALALHRFLRSRLQDYDYSRHFGGVYYLFLRGMDGSSDHGVFYAKPSETFIDQLDALIQGDVLPPRHTDAGQMELL</sequence>
<evidence type="ECO:0000256" key="10">
    <source>
        <dbReference type="ARBA" id="ARBA00023125"/>
    </source>
</evidence>
<dbReference type="GO" id="GO:0000287">
    <property type="term" value="F:magnesium ion binding"/>
    <property type="evidence" value="ECO:0007669"/>
    <property type="project" value="UniProtKB-UniRule"/>
</dbReference>
<comment type="catalytic activity">
    <reaction evidence="13 15">
        <text>Couples ATP hydrolysis with the unwinding of duplex DNA by translocating in the 3'-5' direction.</text>
        <dbReference type="EC" id="5.6.2.4"/>
    </reaction>
</comment>
<dbReference type="GO" id="GO:0003677">
    <property type="term" value="F:DNA binding"/>
    <property type="evidence" value="ECO:0007669"/>
    <property type="project" value="UniProtKB-UniRule"/>
</dbReference>
<feature type="region of interest" description="DNA-binding and helicase activity, interacts with RecC" evidence="15">
    <location>
        <begin position="1"/>
        <end position="873"/>
    </location>
</feature>
<comment type="miscellaneous">
    <text evidence="15">In the RecBCD complex, RecB has a slow 3'-5' helicase, an exonuclease activity and loads RecA onto ssDNA, RecD has a fast 5'-3' helicase activity, while RecC stimulates the ATPase and processivity of the RecB helicase and contributes to recognition of the Chi site.</text>
</comment>
<dbReference type="GO" id="GO:0005524">
    <property type="term" value="F:ATP binding"/>
    <property type="evidence" value="ECO:0007669"/>
    <property type="project" value="UniProtKB-UniRule"/>
</dbReference>
<dbReference type="GO" id="GO:0005829">
    <property type="term" value="C:cytosol"/>
    <property type="evidence" value="ECO:0007669"/>
    <property type="project" value="TreeGrafter"/>
</dbReference>
<keyword evidence="6 15" id="KW-0347">Helicase</keyword>
<keyword evidence="8 15" id="KW-0067">ATP-binding</keyword>
<feature type="binding site" evidence="15">
    <location>
        <position position="1166"/>
    </location>
    <ligand>
        <name>Mg(2+)</name>
        <dbReference type="ChEBI" id="CHEBI:18420"/>
    </ligand>
</feature>
<feature type="region of interest" description="Disordered" evidence="17">
    <location>
        <begin position="1006"/>
        <end position="1025"/>
    </location>
</feature>
<dbReference type="PANTHER" id="PTHR11070">
    <property type="entry name" value="UVRD / RECB / PCRA DNA HELICASE FAMILY MEMBER"/>
    <property type="match status" value="1"/>
</dbReference>
<keyword evidence="3 15" id="KW-0547">Nucleotide-binding</keyword>
<feature type="binding site" evidence="16">
    <location>
        <begin position="22"/>
        <end position="29"/>
    </location>
    <ligand>
        <name>ATP</name>
        <dbReference type="ChEBI" id="CHEBI:30616"/>
    </ligand>
</feature>
<feature type="domain" description="UvrD-like helicase ATP-binding" evidence="18">
    <location>
        <begin position="1"/>
        <end position="448"/>
    </location>
</feature>
<evidence type="ECO:0000256" key="15">
    <source>
        <dbReference type="HAMAP-Rule" id="MF_01485"/>
    </source>
</evidence>
<evidence type="ECO:0000256" key="13">
    <source>
        <dbReference type="ARBA" id="ARBA00034617"/>
    </source>
</evidence>
<dbReference type="SUPFAM" id="SSF52980">
    <property type="entry name" value="Restriction endonuclease-like"/>
    <property type="match status" value="1"/>
</dbReference>
<evidence type="ECO:0000256" key="5">
    <source>
        <dbReference type="ARBA" id="ARBA00022801"/>
    </source>
</evidence>
<keyword evidence="7 15" id="KW-0269">Exonuclease</keyword>
<dbReference type="GO" id="GO:0009338">
    <property type="term" value="C:exodeoxyribonuclease V complex"/>
    <property type="evidence" value="ECO:0007669"/>
    <property type="project" value="TreeGrafter"/>
</dbReference>
<dbReference type="Gene3D" id="1.10.486.10">
    <property type="entry name" value="PCRA, domain 4"/>
    <property type="match status" value="1"/>
</dbReference>
<comment type="subunit">
    <text evidence="15">Heterotrimer of RecB, RecC and RecD. All subunits contribute to DNA-binding. Interacts with RecA.</text>
</comment>
<dbReference type="RefSeq" id="WP_168836207.1">
    <property type="nucleotide sequence ID" value="NZ_JABAIK010000008.1"/>
</dbReference>
<keyword evidence="5 15" id="KW-0378">Hydrolase</keyword>
<evidence type="ECO:0000256" key="6">
    <source>
        <dbReference type="ARBA" id="ARBA00022806"/>
    </source>
</evidence>
<dbReference type="Pfam" id="PF12705">
    <property type="entry name" value="PDDEXK_1"/>
    <property type="match status" value="1"/>
</dbReference>
<comment type="similarity">
    <text evidence="15">Belongs to the helicase family. UvrD subfamily.</text>
</comment>
<comment type="caution">
    <text evidence="20">The sequence shown here is derived from an EMBL/GenBank/DDBJ whole genome shotgun (WGS) entry which is preliminary data.</text>
</comment>
<feature type="region of interest" description="Nuclease activity, interacts with RecD and RecA" evidence="15">
    <location>
        <begin position="910"/>
        <end position="1275"/>
    </location>
</feature>
<dbReference type="Gene3D" id="3.90.320.10">
    <property type="match status" value="1"/>
</dbReference>